<sequence length="131" mass="14748">MTEQADFINLISKGAFYILCKDGYSYLMRTLIYDPRFNIKEETTKTLAWISFPNLLPTYFAKECMFSLATAVGKPVQLDLATINKTPPSCARVKVLLDLKGDFPKSVVMDIVNDSTGDSRKEVVHIKYDGP</sequence>
<accession>A0A0V0I4K5</accession>
<evidence type="ECO:0000313" key="1">
    <source>
        <dbReference type="EMBL" id="JAP27518.1"/>
    </source>
</evidence>
<dbReference type="PANTHER" id="PTHR31286:SF79">
    <property type="entry name" value="N-6 ADENINE-SPECIFIC DNA METHYLASE"/>
    <property type="match status" value="1"/>
</dbReference>
<dbReference type="AlphaFoldDB" id="A0A0V0I4K5"/>
<protein>
    <submittedName>
        <fullName evidence="1">Putative ovule protein</fullName>
    </submittedName>
</protein>
<name>A0A0V0I4K5_SOLCH</name>
<dbReference type="InterPro" id="IPR040256">
    <property type="entry name" value="At4g02000-like"/>
</dbReference>
<proteinExistence type="predicted"/>
<dbReference type="PANTHER" id="PTHR31286">
    <property type="entry name" value="GLYCINE-RICH CELL WALL STRUCTURAL PROTEIN 1.8-LIKE"/>
    <property type="match status" value="1"/>
</dbReference>
<dbReference type="EMBL" id="GEDG01011084">
    <property type="protein sequence ID" value="JAP27518.1"/>
    <property type="molecule type" value="Transcribed_RNA"/>
</dbReference>
<organism evidence="1">
    <name type="scientific">Solanum chacoense</name>
    <name type="common">Chaco potato</name>
    <dbReference type="NCBI Taxonomy" id="4108"/>
    <lineage>
        <taxon>Eukaryota</taxon>
        <taxon>Viridiplantae</taxon>
        <taxon>Streptophyta</taxon>
        <taxon>Embryophyta</taxon>
        <taxon>Tracheophyta</taxon>
        <taxon>Spermatophyta</taxon>
        <taxon>Magnoliopsida</taxon>
        <taxon>eudicotyledons</taxon>
        <taxon>Gunneridae</taxon>
        <taxon>Pentapetalae</taxon>
        <taxon>asterids</taxon>
        <taxon>lamiids</taxon>
        <taxon>Solanales</taxon>
        <taxon>Solanaceae</taxon>
        <taxon>Solanoideae</taxon>
        <taxon>Solaneae</taxon>
        <taxon>Solanum</taxon>
    </lineage>
</organism>
<reference evidence="1" key="1">
    <citation type="submission" date="2015-12" db="EMBL/GenBank/DDBJ databases">
        <title>Gene expression during late stages of embryo sac development: a critical building block for successful pollen-pistil interactions.</title>
        <authorList>
            <person name="Liu Y."/>
            <person name="Joly V."/>
            <person name="Sabar M."/>
            <person name="Matton D.P."/>
        </authorList>
    </citation>
    <scope>NUCLEOTIDE SEQUENCE</scope>
</reference>